<dbReference type="PANTHER" id="PTHR46663">
    <property type="entry name" value="DIGUANYLATE CYCLASE DGCT-RELATED"/>
    <property type="match status" value="1"/>
</dbReference>
<dbReference type="InterPro" id="IPR000160">
    <property type="entry name" value="GGDEF_dom"/>
</dbReference>
<dbReference type="Gene3D" id="3.30.70.270">
    <property type="match status" value="1"/>
</dbReference>
<keyword evidence="3" id="KW-1185">Reference proteome</keyword>
<name>A0A494Z2J9_9BACL</name>
<dbReference type="OrthoDB" id="9759607at2"/>
<comment type="caution">
    <text evidence="2">The sequence shown here is derived from an EMBL/GenBank/DDBJ whole genome shotgun (WGS) entry which is preliminary data.</text>
</comment>
<protein>
    <submittedName>
        <fullName evidence="2">GGDEF domain-containing protein</fullName>
    </submittedName>
</protein>
<dbReference type="InterPro" id="IPR043128">
    <property type="entry name" value="Rev_trsase/Diguanyl_cyclase"/>
</dbReference>
<dbReference type="PANTHER" id="PTHR46663:SF4">
    <property type="entry name" value="DIGUANYLATE CYCLASE DGCT-RELATED"/>
    <property type="match status" value="1"/>
</dbReference>
<dbReference type="AlphaFoldDB" id="A0A494Z2J9"/>
<feature type="domain" description="GGDEF" evidence="1">
    <location>
        <begin position="1"/>
        <end position="130"/>
    </location>
</feature>
<gene>
    <name evidence="2" type="ORF">D8M03_09030</name>
</gene>
<accession>A0A494Z2J9</accession>
<evidence type="ECO:0000313" key="3">
    <source>
        <dbReference type="Proteomes" id="UP000272238"/>
    </source>
</evidence>
<sequence>MICDLNFFKEINDEYGHLTGDNVLIFTANCWHKNLPNPNIIARLGGDEFIMFFEQIESKEKFIKKINEVRNVFQKNLYKRDGIEIKVIPSIGIAFVEEDGINYEHLYHTCDSRMYADKKNIKDQYLKNEV</sequence>
<dbReference type="SUPFAM" id="SSF55073">
    <property type="entry name" value="Nucleotide cyclase"/>
    <property type="match status" value="1"/>
</dbReference>
<dbReference type="RefSeq" id="WP_121214444.1">
    <property type="nucleotide sequence ID" value="NZ_RBZN01000018.1"/>
</dbReference>
<proteinExistence type="predicted"/>
<dbReference type="InterPro" id="IPR052163">
    <property type="entry name" value="DGC-Regulatory_Protein"/>
</dbReference>
<dbReference type="InterPro" id="IPR029787">
    <property type="entry name" value="Nucleotide_cyclase"/>
</dbReference>
<dbReference type="NCBIfam" id="TIGR00254">
    <property type="entry name" value="GGDEF"/>
    <property type="match status" value="1"/>
</dbReference>
<evidence type="ECO:0000313" key="2">
    <source>
        <dbReference type="EMBL" id="RKQ16749.1"/>
    </source>
</evidence>
<dbReference type="SMART" id="SM00267">
    <property type="entry name" value="GGDEF"/>
    <property type="match status" value="1"/>
</dbReference>
<reference evidence="2 3" key="1">
    <citation type="journal article" date="2016" name="Antonie Van Leeuwenhoek">
        <title>Lysinibacillus endophyticus sp. nov., an indole-3-acetic acid producing endophytic bacterium isolated from corn root (Zea mays cv. Xinken-5).</title>
        <authorList>
            <person name="Yu J."/>
            <person name="Guan X."/>
            <person name="Liu C."/>
            <person name="Xiang W."/>
            <person name="Yu Z."/>
            <person name="Liu X."/>
            <person name="Wang G."/>
        </authorList>
    </citation>
    <scope>NUCLEOTIDE SEQUENCE [LARGE SCALE GENOMIC DNA]</scope>
    <source>
        <strain evidence="2 3">DSM 100506</strain>
    </source>
</reference>
<organism evidence="2 3">
    <name type="scientific">Ureibacillus endophyticus</name>
    <dbReference type="NCBI Taxonomy" id="1978490"/>
    <lineage>
        <taxon>Bacteria</taxon>
        <taxon>Bacillati</taxon>
        <taxon>Bacillota</taxon>
        <taxon>Bacilli</taxon>
        <taxon>Bacillales</taxon>
        <taxon>Caryophanaceae</taxon>
        <taxon>Ureibacillus</taxon>
    </lineage>
</organism>
<dbReference type="CDD" id="cd01949">
    <property type="entry name" value="GGDEF"/>
    <property type="match status" value="1"/>
</dbReference>
<dbReference type="EMBL" id="RBZN01000018">
    <property type="protein sequence ID" value="RKQ16749.1"/>
    <property type="molecule type" value="Genomic_DNA"/>
</dbReference>
<dbReference type="Pfam" id="PF00990">
    <property type="entry name" value="GGDEF"/>
    <property type="match status" value="1"/>
</dbReference>
<dbReference type="Proteomes" id="UP000272238">
    <property type="component" value="Unassembled WGS sequence"/>
</dbReference>
<dbReference type="PROSITE" id="PS50887">
    <property type="entry name" value="GGDEF"/>
    <property type="match status" value="1"/>
</dbReference>
<evidence type="ECO:0000259" key="1">
    <source>
        <dbReference type="PROSITE" id="PS50887"/>
    </source>
</evidence>